<evidence type="ECO:0000313" key="3">
    <source>
        <dbReference type="Proteomes" id="UP000070544"/>
    </source>
</evidence>
<accession>A0A139AH83</accession>
<dbReference type="EMBL" id="KQ965756">
    <property type="protein sequence ID" value="KXS16098.1"/>
    <property type="molecule type" value="Genomic_DNA"/>
</dbReference>
<gene>
    <name evidence="2" type="ORF">M427DRAFT_134548</name>
</gene>
<organism evidence="2 3">
    <name type="scientific">Gonapodya prolifera (strain JEL478)</name>
    <name type="common">Monoblepharis prolifera</name>
    <dbReference type="NCBI Taxonomy" id="1344416"/>
    <lineage>
        <taxon>Eukaryota</taxon>
        <taxon>Fungi</taxon>
        <taxon>Fungi incertae sedis</taxon>
        <taxon>Chytridiomycota</taxon>
        <taxon>Chytridiomycota incertae sedis</taxon>
        <taxon>Monoblepharidomycetes</taxon>
        <taxon>Monoblepharidales</taxon>
        <taxon>Gonapodyaceae</taxon>
        <taxon>Gonapodya</taxon>
    </lineage>
</organism>
<sequence>MKRKQKLLRCPPHLFPHLLLLPLVLLESRQRDIAIIHQSELIPPVLVRVRPWSPRGLSDALNEQLQRGLGRGALGSGDGA</sequence>
<protein>
    <recommendedName>
        <fullName evidence="4">Secreted protein</fullName>
    </recommendedName>
</protein>
<dbReference type="AlphaFoldDB" id="A0A139AH83"/>
<keyword evidence="1" id="KW-0732">Signal</keyword>
<feature type="signal peptide" evidence="1">
    <location>
        <begin position="1"/>
        <end position="26"/>
    </location>
</feature>
<evidence type="ECO:0008006" key="4">
    <source>
        <dbReference type="Google" id="ProtNLM"/>
    </source>
</evidence>
<evidence type="ECO:0000313" key="2">
    <source>
        <dbReference type="EMBL" id="KXS16098.1"/>
    </source>
</evidence>
<feature type="chain" id="PRO_5007296194" description="Secreted protein" evidence="1">
    <location>
        <begin position="27"/>
        <end position="80"/>
    </location>
</feature>
<proteinExistence type="predicted"/>
<name>A0A139AH83_GONPJ</name>
<evidence type="ECO:0000256" key="1">
    <source>
        <dbReference type="SAM" id="SignalP"/>
    </source>
</evidence>
<keyword evidence="3" id="KW-1185">Reference proteome</keyword>
<dbReference type="Proteomes" id="UP000070544">
    <property type="component" value="Unassembled WGS sequence"/>
</dbReference>
<reference evidence="2 3" key="1">
    <citation type="journal article" date="2015" name="Genome Biol. Evol.">
        <title>Phylogenomic analyses indicate that early fungi evolved digesting cell walls of algal ancestors of land plants.</title>
        <authorList>
            <person name="Chang Y."/>
            <person name="Wang S."/>
            <person name="Sekimoto S."/>
            <person name="Aerts A.L."/>
            <person name="Choi C."/>
            <person name="Clum A."/>
            <person name="LaButti K.M."/>
            <person name="Lindquist E.A."/>
            <person name="Yee Ngan C."/>
            <person name="Ohm R.A."/>
            <person name="Salamov A.A."/>
            <person name="Grigoriev I.V."/>
            <person name="Spatafora J.W."/>
            <person name="Berbee M.L."/>
        </authorList>
    </citation>
    <scope>NUCLEOTIDE SEQUENCE [LARGE SCALE GENOMIC DNA]</scope>
    <source>
        <strain evidence="2 3">JEL478</strain>
    </source>
</reference>